<gene>
    <name evidence="4" type="ORF">GCM10018793_21610</name>
</gene>
<dbReference type="EMBL" id="BNCD01000005">
    <property type="protein sequence ID" value="GHH76292.1"/>
    <property type="molecule type" value="Genomic_DNA"/>
</dbReference>
<protein>
    <recommendedName>
        <fullName evidence="3">Histidine kinase/HSP90-like ATPase domain-containing protein</fullName>
    </recommendedName>
</protein>
<dbReference type="GO" id="GO:0004674">
    <property type="term" value="F:protein serine/threonine kinase activity"/>
    <property type="evidence" value="ECO:0007669"/>
    <property type="project" value="UniProtKB-KW"/>
</dbReference>
<keyword evidence="1" id="KW-0808">Transferase</keyword>
<evidence type="ECO:0000256" key="2">
    <source>
        <dbReference type="SAM" id="MobiDB-lite"/>
    </source>
</evidence>
<evidence type="ECO:0000259" key="3">
    <source>
        <dbReference type="Pfam" id="PF13581"/>
    </source>
</evidence>
<dbReference type="InterPro" id="IPR050267">
    <property type="entry name" value="Anti-sigma-factor_SerPK"/>
</dbReference>
<dbReference type="PANTHER" id="PTHR35526">
    <property type="entry name" value="ANTI-SIGMA-F FACTOR RSBW-RELATED"/>
    <property type="match status" value="1"/>
</dbReference>
<proteinExistence type="predicted"/>
<accession>A0A919G174</accession>
<dbReference type="AlphaFoldDB" id="A0A919G174"/>
<dbReference type="CDD" id="cd16936">
    <property type="entry name" value="HATPase_RsbW-like"/>
    <property type="match status" value="1"/>
</dbReference>
<organism evidence="4 5">
    <name type="scientific">Streptomyces sulfonofaciens</name>
    <dbReference type="NCBI Taxonomy" id="68272"/>
    <lineage>
        <taxon>Bacteria</taxon>
        <taxon>Bacillati</taxon>
        <taxon>Actinomycetota</taxon>
        <taxon>Actinomycetes</taxon>
        <taxon>Kitasatosporales</taxon>
        <taxon>Streptomycetaceae</taxon>
        <taxon>Streptomyces</taxon>
    </lineage>
</organism>
<dbReference type="Gene3D" id="3.30.565.10">
    <property type="entry name" value="Histidine kinase-like ATPase, C-terminal domain"/>
    <property type="match status" value="1"/>
</dbReference>
<dbReference type="SUPFAM" id="SSF55874">
    <property type="entry name" value="ATPase domain of HSP90 chaperone/DNA topoisomerase II/histidine kinase"/>
    <property type="match status" value="1"/>
</dbReference>
<reference evidence="4" key="1">
    <citation type="journal article" date="2014" name="Int. J. Syst. Evol. Microbiol.">
        <title>Complete genome sequence of Corynebacterium casei LMG S-19264T (=DSM 44701T), isolated from a smear-ripened cheese.</title>
        <authorList>
            <consortium name="US DOE Joint Genome Institute (JGI-PGF)"/>
            <person name="Walter F."/>
            <person name="Albersmeier A."/>
            <person name="Kalinowski J."/>
            <person name="Ruckert C."/>
        </authorList>
    </citation>
    <scope>NUCLEOTIDE SEQUENCE</scope>
    <source>
        <strain evidence="4">JCM 5069</strain>
    </source>
</reference>
<dbReference type="PANTHER" id="PTHR35526:SF3">
    <property type="entry name" value="ANTI-SIGMA-F FACTOR RSBW"/>
    <property type="match status" value="1"/>
</dbReference>
<name>A0A919G174_9ACTN</name>
<feature type="region of interest" description="Disordered" evidence="2">
    <location>
        <begin position="1"/>
        <end position="27"/>
    </location>
</feature>
<dbReference type="RefSeq" id="WP_268256693.1">
    <property type="nucleotide sequence ID" value="NZ_BNCD01000005.1"/>
</dbReference>
<keyword evidence="5" id="KW-1185">Reference proteome</keyword>
<dbReference type="Pfam" id="PF13581">
    <property type="entry name" value="HATPase_c_2"/>
    <property type="match status" value="1"/>
</dbReference>
<dbReference type="Proteomes" id="UP000603708">
    <property type="component" value="Unassembled WGS sequence"/>
</dbReference>
<evidence type="ECO:0000256" key="1">
    <source>
        <dbReference type="ARBA" id="ARBA00022527"/>
    </source>
</evidence>
<sequence length="167" mass="17760">MPKARPTRTPKPLKPLKPATSTAPAAPPPLTPCHYEIYCSTTALTPTAPKIARDYVTAVLKSRHMTLLVDDAAVCTSELMTNACLHARNSVGAVLRMVVDVAGPVALRVTVHDGDPGNQPRLLEGYDPESGRGLRLVDMLTEGHWGTVPGAPLPGGGKGVWFELGHR</sequence>
<dbReference type="InterPro" id="IPR036890">
    <property type="entry name" value="HATPase_C_sf"/>
</dbReference>
<keyword evidence="1" id="KW-0723">Serine/threonine-protein kinase</keyword>
<reference evidence="4" key="2">
    <citation type="submission" date="2020-09" db="EMBL/GenBank/DDBJ databases">
        <authorList>
            <person name="Sun Q."/>
            <person name="Ohkuma M."/>
        </authorList>
    </citation>
    <scope>NUCLEOTIDE SEQUENCE</scope>
    <source>
        <strain evidence="4">JCM 5069</strain>
    </source>
</reference>
<dbReference type="InterPro" id="IPR003594">
    <property type="entry name" value="HATPase_dom"/>
</dbReference>
<feature type="domain" description="Histidine kinase/HSP90-like ATPase" evidence="3">
    <location>
        <begin position="47"/>
        <end position="141"/>
    </location>
</feature>
<evidence type="ECO:0000313" key="4">
    <source>
        <dbReference type="EMBL" id="GHH76292.1"/>
    </source>
</evidence>
<keyword evidence="1" id="KW-0418">Kinase</keyword>
<comment type="caution">
    <text evidence="4">The sequence shown here is derived from an EMBL/GenBank/DDBJ whole genome shotgun (WGS) entry which is preliminary data.</text>
</comment>
<evidence type="ECO:0000313" key="5">
    <source>
        <dbReference type="Proteomes" id="UP000603708"/>
    </source>
</evidence>